<feature type="compositionally biased region" description="Polar residues" evidence="1">
    <location>
        <begin position="654"/>
        <end position="665"/>
    </location>
</feature>
<feature type="compositionally biased region" description="Basic and acidic residues" evidence="1">
    <location>
        <begin position="346"/>
        <end position="357"/>
    </location>
</feature>
<dbReference type="Proteomes" id="UP001176517">
    <property type="component" value="Unassembled WGS sequence"/>
</dbReference>
<feature type="region of interest" description="Disordered" evidence="1">
    <location>
        <begin position="577"/>
        <end position="731"/>
    </location>
</feature>
<feature type="region of interest" description="Disordered" evidence="1">
    <location>
        <begin position="400"/>
        <end position="469"/>
    </location>
</feature>
<name>A0AAN6JUQ6_9BASI</name>
<feature type="compositionally biased region" description="Polar residues" evidence="1">
    <location>
        <begin position="540"/>
        <end position="549"/>
    </location>
</feature>
<feature type="compositionally biased region" description="Polar residues" evidence="1">
    <location>
        <begin position="8"/>
        <end position="21"/>
    </location>
</feature>
<sequence>MLHRHRSTASFREQTSAQRQYLPQPVGVGESPMPRSRKDDERSFVSSSFPRRSKLSVFVQKSSLGLQSLFRKGALENVQDSLREERDVSYSFDRQRAPVMQAPERPRRKSDSADEILRAPVARNPRPTYAQRMNAYDPAFDQVQNVDVTVHPRFRAYYDRGLDTGLAPAAPIVEHPSMQNAGTRVLGVAAPRSIKRPSHSRLGLLAADCCSATSLDTPKMGKLADEPKHESLLSETVWGKEYVDEIHNLLISERNATAGGLGLHMTAPQGPLHQDSVTSALSVPAGRTALEIAPKTKEDYAANIPMLGARAEPQQSYQYAPSNMTFSPLVSHPSPVSASTPNPQQHDGRYDGARDHFGSPATPEPNPDLLQRRARRPLQLDMFNNPVLDDGSFERNRSLTRLSESKNAPTHSPGAKSIGSIRAPPPFPPPSMPLPALPAADMPLPSPRSYLSTGEIRSVDEGSRPTEQDELAAAGRLRSSSLDAPSASVVQRRNLHHTTKSGLDHHPPRSFLSRLPAPVFVQSGPAVGDQPPQLELSFPNRGTSPLINMSANDMRIYGRSSSDSDSSRRDLILLGSSSIGDSAADPRAAGGRPAWRTPPSRPYEAPSSPSPHRSSMSGRRRSLSYNREPSWSLSSQPSPTQSQADLMSQHERTNSNNTSHTSAQSHRLAGAASMPSASPRLAHEHSASGSGSVSSRDLPMLVSSSQAGSSASFSSFDGPGTPTENMTDRYPLPDLNMHRRAGTIPKISFLGAQEASVNYDQYMRARGPKISGSNLQLGKALPPIAASDTSQPSARSSLNRDDGHSFMTAPRSINNLSPIPGSSPGSHDTDASARFANIHSARSSVAMPAYLMMGLAPSRKSSTNSRVAGGRREEDFDHTSIYGMAM</sequence>
<feature type="compositionally biased region" description="Polar residues" evidence="1">
    <location>
        <begin position="400"/>
        <end position="410"/>
    </location>
</feature>
<evidence type="ECO:0000313" key="3">
    <source>
        <dbReference type="Proteomes" id="UP001176517"/>
    </source>
</evidence>
<evidence type="ECO:0000313" key="2">
    <source>
        <dbReference type="EMBL" id="KAK0553139.1"/>
    </source>
</evidence>
<gene>
    <name evidence="2" type="ORF">OC846_002627</name>
</gene>
<feature type="region of interest" description="Disordered" evidence="1">
    <location>
        <begin position="1"/>
        <end position="46"/>
    </location>
</feature>
<proteinExistence type="predicted"/>
<keyword evidence="3" id="KW-1185">Reference proteome</keyword>
<feature type="compositionally biased region" description="Low complexity" evidence="1">
    <location>
        <begin position="606"/>
        <end position="617"/>
    </location>
</feature>
<feature type="compositionally biased region" description="Pro residues" evidence="1">
    <location>
        <begin position="423"/>
        <end position="436"/>
    </location>
</feature>
<evidence type="ECO:0000256" key="1">
    <source>
        <dbReference type="SAM" id="MobiDB-lite"/>
    </source>
</evidence>
<reference evidence="2" key="1">
    <citation type="journal article" date="2023" name="PhytoFront">
        <title>Draft Genome Resources of Seven Strains of Tilletia horrida, Causal Agent of Kernel Smut of Rice.</title>
        <authorList>
            <person name="Khanal S."/>
            <person name="Antony Babu S."/>
            <person name="Zhou X.G."/>
        </authorList>
    </citation>
    <scope>NUCLEOTIDE SEQUENCE</scope>
    <source>
        <strain evidence="2">TX6</strain>
    </source>
</reference>
<feature type="compositionally biased region" description="Polar residues" evidence="1">
    <location>
        <begin position="323"/>
        <end position="345"/>
    </location>
</feature>
<feature type="compositionally biased region" description="Low complexity" evidence="1">
    <location>
        <begin position="577"/>
        <end position="594"/>
    </location>
</feature>
<accession>A0AAN6JUQ6</accession>
<comment type="caution">
    <text evidence="2">The sequence shown here is derived from an EMBL/GenBank/DDBJ whole genome shotgun (WGS) entry which is preliminary data.</text>
</comment>
<feature type="compositionally biased region" description="Low complexity" evidence="1">
    <location>
        <begin position="703"/>
        <end position="716"/>
    </location>
</feature>
<feature type="compositionally biased region" description="Basic and acidic residues" evidence="1">
    <location>
        <begin position="457"/>
        <end position="467"/>
    </location>
</feature>
<feature type="compositionally biased region" description="Polar residues" evidence="1">
    <location>
        <begin position="787"/>
        <end position="797"/>
    </location>
</feature>
<feature type="region of interest" description="Disordered" evidence="1">
    <location>
        <begin position="323"/>
        <end position="369"/>
    </location>
</feature>
<dbReference type="EMBL" id="JAPDMZ010000054">
    <property type="protein sequence ID" value="KAK0553139.1"/>
    <property type="molecule type" value="Genomic_DNA"/>
</dbReference>
<organism evidence="2 3">
    <name type="scientific">Tilletia horrida</name>
    <dbReference type="NCBI Taxonomy" id="155126"/>
    <lineage>
        <taxon>Eukaryota</taxon>
        <taxon>Fungi</taxon>
        <taxon>Dikarya</taxon>
        <taxon>Basidiomycota</taxon>
        <taxon>Ustilaginomycotina</taxon>
        <taxon>Exobasidiomycetes</taxon>
        <taxon>Tilletiales</taxon>
        <taxon>Tilletiaceae</taxon>
        <taxon>Tilletia</taxon>
    </lineage>
</organism>
<protein>
    <submittedName>
        <fullName evidence="2">Uncharacterized protein</fullName>
    </submittedName>
</protein>
<feature type="compositionally biased region" description="Low complexity" evidence="1">
    <location>
        <begin position="629"/>
        <end position="643"/>
    </location>
</feature>
<feature type="region of interest" description="Disordered" evidence="1">
    <location>
        <begin position="783"/>
        <end position="831"/>
    </location>
</feature>
<feature type="region of interest" description="Disordered" evidence="1">
    <location>
        <begin position="522"/>
        <end position="549"/>
    </location>
</feature>
<dbReference type="AlphaFoldDB" id="A0AAN6JUQ6"/>
<feature type="region of interest" description="Disordered" evidence="1">
    <location>
        <begin position="859"/>
        <end position="886"/>
    </location>
</feature>